<reference evidence="2 3" key="1">
    <citation type="submission" date="2018-06" db="EMBL/GenBank/DDBJ databases">
        <title>WGS assembly of Brassica rapa FPsc.</title>
        <authorList>
            <person name="Bowman J."/>
            <person name="Kohchi T."/>
            <person name="Yamato K."/>
            <person name="Jenkins J."/>
            <person name="Shu S."/>
            <person name="Ishizaki K."/>
            <person name="Yamaoka S."/>
            <person name="Nishihama R."/>
            <person name="Nakamura Y."/>
            <person name="Berger F."/>
            <person name="Adam C."/>
            <person name="Aki S."/>
            <person name="Althoff F."/>
            <person name="Araki T."/>
            <person name="Arteaga-Vazquez M."/>
            <person name="Balasubrmanian S."/>
            <person name="Bauer D."/>
            <person name="Boehm C."/>
            <person name="Briginshaw L."/>
            <person name="Caballero-Perez J."/>
            <person name="Catarino B."/>
            <person name="Chen F."/>
            <person name="Chiyoda S."/>
            <person name="Chovatia M."/>
            <person name="Davies K."/>
            <person name="Delmans M."/>
            <person name="Demura T."/>
            <person name="Dierschke T."/>
            <person name="Dolan L."/>
            <person name="Dorantes-Acosta A."/>
            <person name="Eklund D."/>
            <person name="Florent S."/>
            <person name="Flores-Sandoval E."/>
            <person name="Fujiyama A."/>
            <person name="Fukuzawa H."/>
            <person name="Galik B."/>
            <person name="Grimanelli D."/>
            <person name="Grimwood J."/>
            <person name="Grossniklaus U."/>
            <person name="Hamada T."/>
            <person name="Haseloff J."/>
            <person name="Hetherington A."/>
            <person name="Higo A."/>
            <person name="Hirakawa Y."/>
            <person name="Hundley H."/>
            <person name="Ikeda Y."/>
            <person name="Inoue K."/>
            <person name="Inoue S."/>
            <person name="Ishida S."/>
            <person name="Jia Q."/>
            <person name="Kakita M."/>
            <person name="Kanazawa T."/>
            <person name="Kawai Y."/>
            <person name="Kawashima T."/>
            <person name="Kennedy M."/>
            <person name="Kinose K."/>
            <person name="Kinoshita T."/>
            <person name="Kohara Y."/>
            <person name="Koide E."/>
            <person name="Komatsu K."/>
            <person name="Kopischke S."/>
            <person name="Kubo M."/>
            <person name="Kyozuka J."/>
            <person name="Lagercrantz U."/>
            <person name="Lin S."/>
            <person name="Lindquist E."/>
            <person name="Lipzen A."/>
            <person name="Lu C."/>
            <person name="Luna E."/>
            <person name="Martienssen R."/>
            <person name="Minamino N."/>
            <person name="Mizutani M."/>
            <person name="Mizutani M."/>
            <person name="Mochizuki N."/>
            <person name="Monte I."/>
            <person name="Mosher R."/>
            <person name="Nagasaki H."/>
            <person name="Nakagami H."/>
            <person name="Naramoto S."/>
            <person name="Nishitani K."/>
            <person name="Ohtani M."/>
            <person name="Okamoto T."/>
            <person name="Okumura M."/>
            <person name="Phillips J."/>
            <person name="Pollak B."/>
            <person name="Reinders A."/>
            <person name="Roevekamp M."/>
            <person name="Sano R."/>
            <person name="Sawa S."/>
            <person name="Schmid M."/>
            <person name="Shirakawa M."/>
            <person name="Solano R."/>
            <person name="Spunde A."/>
            <person name="Suetsugu N."/>
            <person name="Sugano S."/>
            <person name="Sugiyama A."/>
            <person name="Sun R."/>
            <person name="Suzuki Y."/>
            <person name="Takenaka M."/>
            <person name="Takezawa D."/>
            <person name="Tomogane H."/>
            <person name="Tsuzuki M."/>
            <person name="Ueda T."/>
            <person name="Umeda M."/>
            <person name="Ward J."/>
            <person name="Watanabe Y."/>
            <person name="Yazaki K."/>
            <person name="Yokoyama R."/>
            <person name="Yoshitake Y."/>
            <person name="Yotsui I."/>
            <person name="Zachgo S."/>
            <person name="Schmutz J."/>
        </authorList>
    </citation>
    <scope>NUCLEOTIDE SEQUENCE [LARGE SCALE GENOMIC DNA]</scope>
    <source>
        <strain evidence="3">cv. B-3</strain>
    </source>
</reference>
<dbReference type="AlphaFoldDB" id="A0A398A7W0"/>
<dbReference type="Proteomes" id="UP000264353">
    <property type="component" value="Chromosome A2"/>
</dbReference>
<dbReference type="EMBL" id="CM010629">
    <property type="protein sequence ID" value="RID73901.1"/>
    <property type="molecule type" value="Genomic_DNA"/>
</dbReference>
<evidence type="ECO:0000313" key="2">
    <source>
        <dbReference type="EMBL" id="RID73901.1"/>
    </source>
</evidence>
<evidence type="ECO:0000256" key="1">
    <source>
        <dbReference type="SAM" id="SignalP"/>
    </source>
</evidence>
<feature type="signal peptide" evidence="1">
    <location>
        <begin position="1"/>
        <end position="15"/>
    </location>
</feature>
<sequence length="149" mass="16356">MGNLWLPQFFPLSIAFLSQLCSLSKTLYRGERKLLFLVRRIFSGLVSRSSGCRLWEEEASLILLHRLLFPGSISFDFSGLFRGFSGSVRSRPLVFLCSIDSRVSQLRIDESSPGVVLKFVSRSSGGSGGDLEIVSMTLSGGKSPCEKVG</sequence>
<protein>
    <recommendedName>
        <fullName evidence="4">Secreted protein</fullName>
    </recommendedName>
</protein>
<feature type="chain" id="PRO_5017213691" description="Secreted protein" evidence="1">
    <location>
        <begin position="16"/>
        <end position="149"/>
    </location>
</feature>
<proteinExistence type="predicted"/>
<gene>
    <name evidence="2" type="ORF">BRARA_B01025</name>
</gene>
<accession>A0A398A7W0</accession>
<evidence type="ECO:0008006" key="4">
    <source>
        <dbReference type="Google" id="ProtNLM"/>
    </source>
</evidence>
<keyword evidence="1" id="KW-0732">Signal</keyword>
<evidence type="ECO:0000313" key="3">
    <source>
        <dbReference type="Proteomes" id="UP000264353"/>
    </source>
</evidence>
<name>A0A398A7W0_BRACM</name>
<organism evidence="2 3">
    <name type="scientific">Brassica campestris</name>
    <name type="common">Field mustard</name>
    <dbReference type="NCBI Taxonomy" id="3711"/>
    <lineage>
        <taxon>Eukaryota</taxon>
        <taxon>Viridiplantae</taxon>
        <taxon>Streptophyta</taxon>
        <taxon>Embryophyta</taxon>
        <taxon>Tracheophyta</taxon>
        <taxon>Spermatophyta</taxon>
        <taxon>Magnoliopsida</taxon>
        <taxon>eudicotyledons</taxon>
        <taxon>Gunneridae</taxon>
        <taxon>Pentapetalae</taxon>
        <taxon>rosids</taxon>
        <taxon>malvids</taxon>
        <taxon>Brassicales</taxon>
        <taxon>Brassicaceae</taxon>
        <taxon>Brassiceae</taxon>
        <taxon>Brassica</taxon>
    </lineage>
</organism>